<keyword evidence="1" id="KW-0812">Transmembrane</keyword>
<dbReference type="PATRIC" id="fig|68170.10.peg.3933"/>
<sequence length="90" mass="10066">MLSDHERETLCEIERRLRDEDPRLAQALENAEQPHVRDRRGLGWSAVIIAAGLLGALMLTLGQPAAALVFALTAGWAWGRQRQIWPGNRP</sequence>
<organism evidence="2 3">
    <name type="scientific">Lentzea aerocolonigenes</name>
    <name type="common">Lechevalieria aerocolonigenes</name>
    <name type="synonym">Saccharothrix aerocolonigenes</name>
    <dbReference type="NCBI Taxonomy" id="68170"/>
    <lineage>
        <taxon>Bacteria</taxon>
        <taxon>Bacillati</taxon>
        <taxon>Actinomycetota</taxon>
        <taxon>Actinomycetes</taxon>
        <taxon>Pseudonocardiales</taxon>
        <taxon>Pseudonocardiaceae</taxon>
        <taxon>Lentzea</taxon>
    </lineage>
</organism>
<evidence type="ECO:0000313" key="2">
    <source>
        <dbReference type="EMBL" id="KJK48932.1"/>
    </source>
</evidence>
<keyword evidence="3" id="KW-1185">Reference proteome</keyword>
<keyword evidence="1" id="KW-1133">Transmembrane helix</keyword>
<evidence type="ECO:0000256" key="1">
    <source>
        <dbReference type="SAM" id="Phobius"/>
    </source>
</evidence>
<name>A0A0F0H3T3_LENAE</name>
<keyword evidence="1" id="KW-0472">Membrane</keyword>
<dbReference type="Pfam" id="PF11239">
    <property type="entry name" value="DUF3040"/>
    <property type="match status" value="1"/>
</dbReference>
<dbReference type="EMBL" id="JYJG01000095">
    <property type="protein sequence ID" value="KJK48932.1"/>
    <property type="molecule type" value="Genomic_DNA"/>
</dbReference>
<feature type="transmembrane region" description="Helical" evidence="1">
    <location>
        <begin position="46"/>
        <end position="79"/>
    </location>
</feature>
<evidence type="ECO:0008006" key="4">
    <source>
        <dbReference type="Google" id="ProtNLM"/>
    </source>
</evidence>
<protein>
    <recommendedName>
        <fullName evidence="4">DUF3040 domain-containing protein</fullName>
    </recommendedName>
</protein>
<reference evidence="2 3" key="1">
    <citation type="submission" date="2015-02" db="EMBL/GenBank/DDBJ databases">
        <authorList>
            <person name="Ju K.-S."/>
            <person name="Doroghazi J.R."/>
            <person name="Metcalf W."/>
        </authorList>
    </citation>
    <scope>NUCLEOTIDE SEQUENCE [LARGE SCALE GENOMIC DNA]</scope>
    <source>
        <strain evidence="2 3">NRRL B-16140</strain>
    </source>
</reference>
<dbReference type="AlphaFoldDB" id="A0A0F0H3T3"/>
<dbReference type="Proteomes" id="UP000033393">
    <property type="component" value="Unassembled WGS sequence"/>
</dbReference>
<accession>A0A0F0H3T3</accession>
<dbReference type="InterPro" id="IPR021401">
    <property type="entry name" value="DUF3040"/>
</dbReference>
<comment type="caution">
    <text evidence="2">The sequence shown here is derived from an EMBL/GenBank/DDBJ whole genome shotgun (WGS) entry which is preliminary data.</text>
</comment>
<evidence type="ECO:0000313" key="3">
    <source>
        <dbReference type="Proteomes" id="UP000033393"/>
    </source>
</evidence>
<gene>
    <name evidence="2" type="ORF">UK23_15560</name>
</gene>
<proteinExistence type="predicted"/>
<dbReference type="RefSeq" id="WP_045312224.1">
    <property type="nucleotide sequence ID" value="NZ_JYJG01000095.1"/>
</dbReference>